<proteinExistence type="predicted"/>
<dbReference type="AlphaFoldDB" id="A0A165L9K8"/>
<name>A0A165L9K8_EXIGL</name>
<dbReference type="Proteomes" id="UP000077266">
    <property type="component" value="Unassembled WGS sequence"/>
</dbReference>
<reference evidence="1 2" key="1">
    <citation type="journal article" date="2016" name="Mol. Biol. Evol.">
        <title>Comparative Genomics of Early-Diverging Mushroom-Forming Fungi Provides Insights into the Origins of Lignocellulose Decay Capabilities.</title>
        <authorList>
            <person name="Nagy L.G."/>
            <person name="Riley R."/>
            <person name="Tritt A."/>
            <person name="Adam C."/>
            <person name="Daum C."/>
            <person name="Floudas D."/>
            <person name="Sun H."/>
            <person name="Yadav J.S."/>
            <person name="Pangilinan J."/>
            <person name="Larsson K.H."/>
            <person name="Matsuura K."/>
            <person name="Barry K."/>
            <person name="Labutti K."/>
            <person name="Kuo R."/>
            <person name="Ohm R.A."/>
            <person name="Bhattacharya S.S."/>
            <person name="Shirouzu T."/>
            <person name="Yoshinaga Y."/>
            <person name="Martin F.M."/>
            <person name="Grigoriev I.V."/>
            <person name="Hibbett D.S."/>
        </authorList>
    </citation>
    <scope>NUCLEOTIDE SEQUENCE [LARGE SCALE GENOMIC DNA]</scope>
    <source>
        <strain evidence="1 2">HHB12029</strain>
    </source>
</reference>
<dbReference type="GO" id="GO:0007166">
    <property type="term" value="P:cell surface receptor signaling pathway"/>
    <property type="evidence" value="ECO:0007669"/>
    <property type="project" value="InterPro"/>
</dbReference>
<sequence length="545" mass="59814">MLRRTKKTETLVTTLKVSLTSLKVAREATDGIPIVQQILGSAIVILEAALQLQTGSEAVLRLAETSARIASSVHEVSKNNPTALDDPLTTSLDNLKRTFQTMESFIQEATTGGIRRLVRQFGIADKAREMEHLLNTELQAFMAAATIVANSRLRKIEDGTVKYDGEFRRLRGSDVEKSYGVLHQEIHEDETGTVIGTVTFEKAVVKRNVMILRSVRPGPVSPATATAVSKQTVIGTTDISVLYDEHLLQDLSLIRPGHPGLAIFYGSTARDSIRRFSAIQGGTIDYKGLVQSRELEFRAKTALSTAVKIRSAMDHLVANGAVWFPLGETPIMVNEAGEPVIGVFDDITEIGDLPPLGPFAYNHLQTVYFTGGTHATRPPEQATFASCFSGRLQGWIDATDKTAPAYVTLAKILGILGDFKATYAYYSLCFPIVSARSGVMNPFASVEPMEAEFNPWQRRLAAILSGCPKDNVLNVGLNMQDGGINWNCYYSHEDYEWQEAIFMQPLPDDMKGLIQFYLQANTAVEDAGILSVPLHGLQFLEQCIP</sequence>
<protein>
    <submittedName>
        <fullName evidence="1">Uncharacterized protein</fullName>
    </submittedName>
</protein>
<dbReference type="InterPro" id="IPR036537">
    <property type="entry name" value="Adaptor_Cbl_N_dom_sf"/>
</dbReference>
<dbReference type="InterPro" id="IPR059179">
    <property type="entry name" value="MLKL-like_MCAfunc"/>
</dbReference>
<dbReference type="EMBL" id="KV425929">
    <property type="protein sequence ID" value="KZV97565.1"/>
    <property type="molecule type" value="Genomic_DNA"/>
</dbReference>
<keyword evidence="2" id="KW-1185">Reference proteome</keyword>
<dbReference type="InParanoid" id="A0A165L9K8"/>
<evidence type="ECO:0000313" key="1">
    <source>
        <dbReference type="EMBL" id="KZV97565.1"/>
    </source>
</evidence>
<accession>A0A165L9K8</accession>
<gene>
    <name evidence="1" type="ORF">EXIGLDRAFT_832811</name>
</gene>
<dbReference type="CDD" id="cd21037">
    <property type="entry name" value="MLKL_NTD"/>
    <property type="match status" value="1"/>
</dbReference>
<organism evidence="1 2">
    <name type="scientific">Exidia glandulosa HHB12029</name>
    <dbReference type="NCBI Taxonomy" id="1314781"/>
    <lineage>
        <taxon>Eukaryota</taxon>
        <taxon>Fungi</taxon>
        <taxon>Dikarya</taxon>
        <taxon>Basidiomycota</taxon>
        <taxon>Agaricomycotina</taxon>
        <taxon>Agaricomycetes</taxon>
        <taxon>Auriculariales</taxon>
        <taxon>Exidiaceae</taxon>
        <taxon>Exidia</taxon>
    </lineage>
</organism>
<evidence type="ECO:0000313" key="2">
    <source>
        <dbReference type="Proteomes" id="UP000077266"/>
    </source>
</evidence>
<dbReference type="Gene3D" id="1.20.930.20">
    <property type="entry name" value="Adaptor protein Cbl, N-terminal domain"/>
    <property type="match status" value="1"/>
</dbReference>